<keyword evidence="3" id="KW-0238">DNA-binding</keyword>
<keyword evidence="5" id="KW-0539">Nucleus</keyword>
<name>A0ABR2YH27_9CHLO</name>
<dbReference type="PROSITE" id="PS50013">
    <property type="entry name" value="CHROMO_2"/>
    <property type="match status" value="1"/>
</dbReference>
<dbReference type="InterPro" id="IPR015300">
    <property type="entry name" value="DNA-bd_pseudobarrel_sf"/>
</dbReference>
<comment type="subcellular location">
    <subcellularLocation>
        <location evidence="1">Nucleus</location>
    </subcellularLocation>
</comment>
<evidence type="ECO:0000256" key="4">
    <source>
        <dbReference type="ARBA" id="ARBA00023163"/>
    </source>
</evidence>
<proteinExistence type="predicted"/>
<evidence type="ECO:0000259" key="7">
    <source>
        <dbReference type="PROSITE" id="PS50013"/>
    </source>
</evidence>
<feature type="domain" description="Chromo" evidence="7">
    <location>
        <begin position="483"/>
        <end position="525"/>
    </location>
</feature>
<feature type="compositionally biased region" description="Basic and acidic residues" evidence="6">
    <location>
        <begin position="416"/>
        <end position="427"/>
    </location>
</feature>
<dbReference type="InterPro" id="IPR003340">
    <property type="entry name" value="B3_DNA-bd"/>
</dbReference>
<keyword evidence="9" id="KW-1185">Reference proteome</keyword>
<dbReference type="InterPro" id="IPR000953">
    <property type="entry name" value="Chromo/chromo_shadow_dom"/>
</dbReference>
<protein>
    <recommendedName>
        <fullName evidence="7">Chromo domain-containing protein</fullName>
    </recommendedName>
</protein>
<dbReference type="PROSITE" id="PS00598">
    <property type="entry name" value="CHROMO_1"/>
    <property type="match status" value="1"/>
</dbReference>
<organism evidence="8 9">
    <name type="scientific">Coccomyxa subellipsoidea</name>
    <dbReference type="NCBI Taxonomy" id="248742"/>
    <lineage>
        <taxon>Eukaryota</taxon>
        <taxon>Viridiplantae</taxon>
        <taxon>Chlorophyta</taxon>
        <taxon>core chlorophytes</taxon>
        <taxon>Trebouxiophyceae</taxon>
        <taxon>Trebouxiophyceae incertae sedis</taxon>
        <taxon>Coccomyxaceae</taxon>
        <taxon>Coccomyxa</taxon>
    </lineage>
</organism>
<keyword evidence="2" id="KW-0805">Transcription regulation</keyword>
<evidence type="ECO:0000313" key="8">
    <source>
        <dbReference type="EMBL" id="KAK9905463.1"/>
    </source>
</evidence>
<dbReference type="Gene3D" id="2.40.50.40">
    <property type="match status" value="1"/>
</dbReference>
<dbReference type="InterPro" id="IPR016197">
    <property type="entry name" value="Chromo-like_dom_sf"/>
</dbReference>
<evidence type="ECO:0000256" key="2">
    <source>
        <dbReference type="ARBA" id="ARBA00023015"/>
    </source>
</evidence>
<gene>
    <name evidence="8" type="ORF">WJX75_000348</name>
</gene>
<keyword evidence="4" id="KW-0804">Transcription</keyword>
<dbReference type="InterPro" id="IPR023780">
    <property type="entry name" value="Chromo_domain"/>
</dbReference>
<dbReference type="CDD" id="cd10017">
    <property type="entry name" value="B3_DNA"/>
    <property type="match status" value="1"/>
</dbReference>
<reference evidence="8 9" key="1">
    <citation type="journal article" date="2024" name="Nat. Commun.">
        <title>Phylogenomics reveals the evolutionary origins of lichenization in chlorophyte algae.</title>
        <authorList>
            <person name="Puginier C."/>
            <person name="Libourel C."/>
            <person name="Otte J."/>
            <person name="Skaloud P."/>
            <person name="Haon M."/>
            <person name="Grisel S."/>
            <person name="Petersen M."/>
            <person name="Berrin J.G."/>
            <person name="Delaux P.M."/>
            <person name="Dal Grande F."/>
            <person name="Keller J."/>
        </authorList>
    </citation>
    <scope>NUCLEOTIDE SEQUENCE [LARGE SCALE GENOMIC DNA]</scope>
    <source>
        <strain evidence="8 9">SAG 216-7</strain>
    </source>
</reference>
<dbReference type="SUPFAM" id="SSF101936">
    <property type="entry name" value="DNA-binding pseudobarrel domain"/>
    <property type="match status" value="1"/>
</dbReference>
<evidence type="ECO:0000256" key="5">
    <source>
        <dbReference type="ARBA" id="ARBA00023242"/>
    </source>
</evidence>
<dbReference type="CDD" id="cd00024">
    <property type="entry name" value="CD_CSD"/>
    <property type="match status" value="1"/>
</dbReference>
<dbReference type="EMBL" id="JALJOT010000011">
    <property type="protein sequence ID" value="KAK9905463.1"/>
    <property type="molecule type" value="Genomic_DNA"/>
</dbReference>
<evidence type="ECO:0000313" key="9">
    <source>
        <dbReference type="Proteomes" id="UP001491310"/>
    </source>
</evidence>
<feature type="region of interest" description="Disordered" evidence="6">
    <location>
        <begin position="279"/>
        <end position="477"/>
    </location>
</feature>
<evidence type="ECO:0000256" key="1">
    <source>
        <dbReference type="ARBA" id="ARBA00004123"/>
    </source>
</evidence>
<evidence type="ECO:0000256" key="3">
    <source>
        <dbReference type="ARBA" id="ARBA00023125"/>
    </source>
</evidence>
<feature type="compositionally biased region" description="Low complexity" evidence="6">
    <location>
        <begin position="391"/>
        <end position="403"/>
    </location>
</feature>
<feature type="compositionally biased region" description="Low complexity" evidence="6">
    <location>
        <begin position="367"/>
        <end position="382"/>
    </location>
</feature>
<sequence length="550" mass="60523">MAEENEGICQYELDRLARIAENKKRMQEMGIFAVADALFKTCNVPKKPPKPRAPKVFVDAGPVRQSDRQRKKPAVNYCDEFRLERIERQPKTNFRQQRRVPVGARMPNFPIQSAAAIKLATEAAKAKCRDLAGRGFYKEMQPSNVSSGYWLQLPVEMGTAYRFPRTSDIELDCIDDCNNDDGWQYQKYPGTSKNRWHVRWLVRGGNSCGLSGGWRGFAIDQQLTWNDTVVFEVPEDVPAGELPTYVLLHTYRAENYETPETEALVVPAKEVYEALMAKLPKGDEGDEEEGSEEGTPSDTPDADQAAGKSKAASEKETAGLKARKKRIAEVAGSLKTAAAEHKRQKKATTAAAAKTDAAAEANEEMTVADGAAEVADGAAADNDAPDDRAAVAETAEEGAAAAAPKMKSRAKNANADGKENASKKENAPKPPARRAARKPKEAAQEDTKASKAAASKKEKPAPKEKPDPPTVVAEGGEGGEDVFYVKMVRKARKVRTAAPEFRIRWWGYGEADDTWEPLENLDDDPLTYTWENPAEKESARQHAAKWIMPQ</sequence>
<feature type="compositionally biased region" description="Basic and acidic residues" evidence="6">
    <location>
        <begin position="438"/>
        <end position="467"/>
    </location>
</feature>
<comment type="caution">
    <text evidence="8">The sequence shown here is derived from an EMBL/GenBank/DDBJ whole genome shotgun (WGS) entry which is preliminary data.</text>
</comment>
<accession>A0ABR2YH27</accession>
<dbReference type="SUPFAM" id="SSF54160">
    <property type="entry name" value="Chromo domain-like"/>
    <property type="match status" value="1"/>
</dbReference>
<dbReference type="Pfam" id="PF00385">
    <property type="entry name" value="Chromo"/>
    <property type="match status" value="1"/>
</dbReference>
<dbReference type="InterPro" id="IPR023779">
    <property type="entry name" value="Chromodomain_CS"/>
</dbReference>
<evidence type="ECO:0000256" key="6">
    <source>
        <dbReference type="SAM" id="MobiDB-lite"/>
    </source>
</evidence>
<dbReference type="Proteomes" id="UP001491310">
    <property type="component" value="Unassembled WGS sequence"/>
</dbReference>
<dbReference type="Gene3D" id="2.40.330.10">
    <property type="entry name" value="DNA-binding pseudobarrel domain"/>
    <property type="match status" value="1"/>
</dbReference>
<feature type="compositionally biased region" description="Low complexity" evidence="6">
    <location>
        <begin position="347"/>
        <end position="360"/>
    </location>
</feature>